<name>A0A561CU30_9BACI</name>
<dbReference type="Proteomes" id="UP000319671">
    <property type="component" value="Unassembled WGS sequence"/>
</dbReference>
<organism evidence="2 3">
    <name type="scientific">Neobacillus bataviensis</name>
    <dbReference type="NCBI Taxonomy" id="220685"/>
    <lineage>
        <taxon>Bacteria</taxon>
        <taxon>Bacillati</taxon>
        <taxon>Bacillota</taxon>
        <taxon>Bacilli</taxon>
        <taxon>Bacillales</taxon>
        <taxon>Bacillaceae</taxon>
        <taxon>Neobacillus</taxon>
    </lineage>
</organism>
<dbReference type="CDD" id="cd04182">
    <property type="entry name" value="GT_2_like_f"/>
    <property type="match status" value="1"/>
</dbReference>
<dbReference type="EMBL" id="VIVN01000013">
    <property type="protein sequence ID" value="TWD94594.1"/>
    <property type="molecule type" value="Genomic_DNA"/>
</dbReference>
<dbReference type="InterPro" id="IPR029044">
    <property type="entry name" value="Nucleotide-diphossugar_trans"/>
</dbReference>
<dbReference type="InterPro" id="IPR025877">
    <property type="entry name" value="MobA-like_NTP_Trfase"/>
</dbReference>
<evidence type="ECO:0000259" key="1">
    <source>
        <dbReference type="Pfam" id="PF12804"/>
    </source>
</evidence>
<feature type="domain" description="MobA-like NTP transferase" evidence="1">
    <location>
        <begin position="12"/>
        <end position="176"/>
    </location>
</feature>
<accession>A0A561CU30</accession>
<keyword evidence="2" id="KW-0808">Transferase</keyword>
<proteinExistence type="predicted"/>
<evidence type="ECO:0000313" key="2">
    <source>
        <dbReference type="EMBL" id="TWD94594.1"/>
    </source>
</evidence>
<dbReference type="RefSeq" id="WP_144567324.1">
    <property type="nucleotide sequence ID" value="NZ_VIVN01000013.1"/>
</dbReference>
<dbReference type="PANTHER" id="PTHR43777">
    <property type="entry name" value="MOLYBDENUM COFACTOR CYTIDYLYLTRANSFERASE"/>
    <property type="match status" value="1"/>
</dbReference>
<gene>
    <name evidence="2" type="ORF">FB550_113127</name>
</gene>
<evidence type="ECO:0000313" key="3">
    <source>
        <dbReference type="Proteomes" id="UP000319671"/>
    </source>
</evidence>
<reference evidence="2 3" key="1">
    <citation type="submission" date="2019-06" db="EMBL/GenBank/DDBJ databases">
        <title>Sorghum-associated microbial communities from plants grown in Nebraska, USA.</title>
        <authorList>
            <person name="Schachtman D."/>
        </authorList>
    </citation>
    <scope>NUCLEOTIDE SEQUENCE [LARGE SCALE GENOMIC DNA]</scope>
    <source>
        <strain evidence="2 3">2482</strain>
    </source>
</reference>
<keyword evidence="2" id="KW-0548">Nucleotidyltransferase</keyword>
<protein>
    <submittedName>
        <fullName evidence="2">Molybdenum cofactor cytidylyltransferase</fullName>
    </submittedName>
</protein>
<dbReference type="AlphaFoldDB" id="A0A561CU30"/>
<dbReference type="Gene3D" id="3.90.550.10">
    <property type="entry name" value="Spore Coat Polysaccharide Biosynthesis Protein SpsA, Chain A"/>
    <property type="match status" value="1"/>
</dbReference>
<comment type="caution">
    <text evidence="2">The sequence shown here is derived from an EMBL/GenBank/DDBJ whole genome shotgun (WGS) entry which is preliminary data.</text>
</comment>
<dbReference type="GO" id="GO:0016779">
    <property type="term" value="F:nucleotidyltransferase activity"/>
    <property type="evidence" value="ECO:0007669"/>
    <property type="project" value="UniProtKB-KW"/>
</dbReference>
<dbReference type="SUPFAM" id="SSF53448">
    <property type="entry name" value="Nucleotide-diphospho-sugar transferases"/>
    <property type="match status" value="1"/>
</dbReference>
<dbReference type="Pfam" id="PF12804">
    <property type="entry name" value="NTP_transf_3"/>
    <property type="match status" value="1"/>
</dbReference>
<sequence length="208" mass="22953">MGLPINLIPIRAVVLAAGVSSRMGKFKPLLPIDGKPMLEIVLTKVLSFPFQKVLAVVGYKGNELKEAINLEDDRFNWIINEQFSEGLSTSIKAAIRFGNNETKGVLIFLGDQPLLRPSTIDQILEVIIGKGLAQSKCIVQPTFNGTPGHPVFISASMIPYLKTITGDQGAKPIFKFADHHIYVPINDEWTVLDVDTNQDYQNIVNHSI</sequence>
<dbReference type="PANTHER" id="PTHR43777:SF1">
    <property type="entry name" value="MOLYBDENUM COFACTOR CYTIDYLYLTRANSFERASE"/>
    <property type="match status" value="1"/>
</dbReference>
<keyword evidence="3" id="KW-1185">Reference proteome</keyword>